<keyword evidence="4" id="KW-1185">Reference proteome</keyword>
<dbReference type="GO" id="GO:0006310">
    <property type="term" value="P:DNA recombination"/>
    <property type="evidence" value="ECO:0007669"/>
    <property type="project" value="TreeGrafter"/>
</dbReference>
<organism evidence="3 4">
    <name type="scientific">Chitinimonas arctica</name>
    <dbReference type="NCBI Taxonomy" id="2594795"/>
    <lineage>
        <taxon>Bacteria</taxon>
        <taxon>Pseudomonadati</taxon>
        <taxon>Pseudomonadota</taxon>
        <taxon>Betaproteobacteria</taxon>
        <taxon>Neisseriales</taxon>
        <taxon>Chitinibacteraceae</taxon>
        <taxon>Chitinimonas</taxon>
    </lineage>
</organism>
<dbReference type="NCBIfam" id="TIGR01784">
    <property type="entry name" value="T_den_put_tspse"/>
    <property type="match status" value="1"/>
</dbReference>
<dbReference type="AlphaFoldDB" id="A0A516SLL8"/>
<feature type="domain" description="Transposase (putative) YhgA-like" evidence="2">
    <location>
        <begin position="5"/>
        <end position="205"/>
    </location>
</feature>
<gene>
    <name evidence="3" type="ORF">FNU76_23325</name>
</gene>
<accession>A0A516SLL8</accession>
<dbReference type="EMBL" id="CP041730">
    <property type="protein sequence ID" value="QDQ29043.1"/>
    <property type="molecule type" value="Genomic_DNA"/>
</dbReference>
<dbReference type="Proteomes" id="UP000317550">
    <property type="component" value="Chromosome"/>
</dbReference>
<dbReference type="PANTHER" id="PTHR34611">
    <property type="match status" value="1"/>
</dbReference>
<proteinExistence type="inferred from homology"/>
<dbReference type="InterPro" id="IPR006842">
    <property type="entry name" value="Transposase_31"/>
</dbReference>
<dbReference type="KEGG" id="cari:FNU76_23325"/>
<protein>
    <submittedName>
        <fullName evidence="3">Rpn family recombination-promoting nuclease/putative transposase</fullName>
    </submittedName>
</protein>
<sequence length="305" mass="34929">MSTSTPHDALFKNFLTDPNTARDFLKVHLPPALRDRCDLSTLRLESSSFIEPDLCAFYSDILYSVETAGQDGYIYVLIEHQSTAERHMAFRLMRYCIAAMHNHLKQGNDRLPLVVPLLFYHGRASPYPYSTDWFELFDQPKTAIELYTRPFPLVDITVIPDEEILQHKGIALLELVQKHIRQRDMLQFVEELIWLMQSNPCTPDQLRSLLNYITQEGGTSQPQVLFEALASGAPQYGEFVMMTIAEMFEQRSLEREQRGLEQGLEQGLELGRQKLIQVARGMLEKGMDKAAVMQLTGIGESDLEE</sequence>
<dbReference type="OrthoDB" id="4539897at2"/>
<evidence type="ECO:0000313" key="3">
    <source>
        <dbReference type="EMBL" id="QDQ29043.1"/>
    </source>
</evidence>
<dbReference type="RefSeq" id="WP_144280425.1">
    <property type="nucleotide sequence ID" value="NZ_CP041730.1"/>
</dbReference>
<evidence type="ECO:0000313" key="4">
    <source>
        <dbReference type="Proteomes" id="UP000317550"/>
    </source>
</evidence>
<reference evidence="4" key="1">
    <citation type="submission" date="2019-07" db="EMBL/GenBank/DDBJ databases">
        <title>Chitinimonas sp. nov., isolated from Ny-Alesund, arctica soil.</title>
        <authorList>
            <person name="Xu Q."/>
            <person name="Peng F."/>
        </authorList>
    </citation>
    <scope>NUCLEOTIDE SEQUENCE [LARGE SCALE GENOMIC DNA]</scope>
    <source>
        <strain evidence="4">R3-44</strain>
    </source>
</reference>
<name>A0A516SLL8_9NEIS</name>
<dbReference type="Pfam" id="PF04754">
    <property type="entry name" value="Transposase_31"/>
    <property type="match status" value="1"/>
</dbReference>
<evidence type="ECO:0000256" key="1">
    <source>
        <dbReference type="ARBA" id="ARBA00009787"/>
    </source>
</evidence>
<dbReference type="InterPro" id="IPR051699">
    <property type="entry name" value="Rpn/YhgA-like_nuclease"/>
</dbReference>
<comment type="similarity">
    <text evidence="1">Belongs to the Rpn/YhgA-like nuclease family.</text>
</comment>
<evidence type="ECO:0000259" key="2">
    <source>
        <dbReference type="Pfam" id="PF04754"/>
    </source>
</evidence>
<dbReference type="GO" id="GO:1990238">
    <property type="term" value="F:double-stranded DNA endonuclease activity"/>
    <property type="evidence" value="ECO:0007669"/>
    <property type="project" value="TreeGrafter"/>
</dbReference>
<dbReference type="InterPro" id="IPR010106">
    <property type="entry name" value="RpnA"/>
</dbReference>
<dbReference type="PANTHER" id="PTHR34611:SF2">
    <property type="entry name" value="INACTIVE RECOMBINATION-PROMOTING NUCLEASE-LIKE PROTEIN RPNE-RELATED"/>
    <property type="match status" value="1"/>
</dbReference>